<dbReference type="AlphaFoldDB" id="A0AA37XAE9"/>
<keyword evidence="3" id="KW-0238">DNA-binding</keyword>
<dbReference type="EMBL" id="BSUL01000001">
    <property type="protein sequence ID" value="GMA27361.1"/>
    <property type="molecule type" value="Genomic_DNA"/>
</dbReference>
<dbReference type="RefSeq" id="WP_284229896.1">
    <property type="nucleotide sequence ID" value="NZ_BSUL01000001.1"/>
</dbReference>
<comment type="caution">
    <text evidence="7">The sequence shown here is derived from an EMBL/GenBank/DDBJ whole genome shotgun (WGS) entry which is preliminary data.</text>
</comment>
<feature type="domain" description="LysR substrate-binding" evidence="6">
    <location>
        <begin position="18"/>
        <end position="184"/>
    </location>
</feature>
<feature type="compositionally biased region" description="Low complexity" evidence="5">
    <location>
        <begin position="206"/>
        <end position="218"/>
    </location>
</feature>
<name>A0AA37XAE9_9MICO</name>
<dbReference type="InterPro" id="IPR005119">
    <property type="entry name" value="LysR_subst-bd"/>
</dbReference>
<dbReference type="PANTHER" id="PTHR30346">
    <property type="entry name" value="TRANSCRIPTIONAL DUAL REGULATOR HCAR-RELATED"/>
    <property type="match status" value="1"/>
</dbReference>
<reference evidence="7 8" key="1">
    <citation type="journal article" date="2014" name="Int. J. Syst. Evol. Microbiol.">
        <title>Complete genome sequence of Corynebacterium casei LMG S-19264T (=DSM 44701T), isolated from a smear-ripened cheese.</title>
        <authorList>
            <consortium name="US DOE Joint Genome Institute (JGI-PGF)"/>
            <person name="Walter F."/>
            <person name="Albersmeier A."/>
            <person name="Kalinowski J."/>
            <person name="Ruckert C."/>
        </authorList>
    </citation>
    <scope>NUCLEOTIDE SEQUENCE [LARGE SCALE GENOMIC DNA]</scope>
    <source>
        <strain evidence="7 8">NBRC 112289</strain>
    </source>
</reference>
<dbReference type="PANTHER" id="PTHR30346:SF0">
    <property type="entry name" value="HCA OPERON TRANSCRIPTIONAL ACTIVATOR HCAR"/>
    <property type="match status" value="1"/>
</dbReference>
<dbReference type="SUPFAM" id="SSF53850">
    <property type="entry name" value="Periplasmic binding protein-like II"/>
    <property type="match status" value="1"/>
</dbReference>
<keyword evidence="2" id="KW-0805">Transcription regulation</keyword>
<dbReference type="GO" id="GO:0032993">
    <property type="term" value="C:protein-DNA complex"/>
    <property type="evidence" value="ECO:0007669"/>
    <property type="project" value="TreeGrafter"/>
</dbReference>
<dbReference type="GO" id="GO:0003677">
    <property type="term" value="F:DNA binding"/>
    <property type="evidence" value="ECO:0007669"/>
    <property type="project" value="UniProtKB-KW"/>
</dbReference>
<evidence type="ECO:0000259" key="6">
    <source>
        <dbReference type="Pfam" id="PF03466"/>
    </source>
</evidence>
<evidence type="ECO:0000256" key="2">
    <source>
        <dbReference type="ARBA" id="ARBA00023015"/>
    </source>
</evidence>
<accession>A0AA37XAE9</accession>
<comment type="similarity">
    <text evidence="1">Belongs to the LysR transcriptional regulatory family.</text>
</comment>
<evidence type="ECO:0000256" key="3">
    <source>
        <dbReference type="ARBA" id="ARBA00023125"/>
    </source>
</evidence>
<organism evidence="7 8">
    <name type="scientific">Arenivirga flava</name>
    <dbReference type="NCBI Taxonomy" id="1930060"/>
    <lineage>
        <taxon>Bacteria</taxon>
        <taxon>Bacillati</taxon>
        <taxon>Actinomycetota</taxon>
        <taxon>Actinomycetes</taxon>
        <taxon>Micrococcales</taxon>
        <taxon>Microbacteriaceae</taxon>
        <taxon>Arenivirga</taxon>
    </lineage>
</organism>
<keyword evidence="8" id="KW-1185">Reference proteome</keyword>
<evidence type="ECO:0000256" key="5">
    <source>
        <dbReference type="SAM" id="MobiDB-lite"/>
    </source>
</evidence>
<dbReference type="Pfam" id="PF03466">
    <property type="entry name" value="LysR_substrate"/>
    <property type="match status" value="1"/>
</dbReference>
<dbReference type="GO" id="GO:0003700">
    <property type="term" value="F:DNA-binding transcription factor activity"/>
    <property type="evidence" value="ECO:0007669"/>
    <property type="project" value="TreeGrafter"/>
</dbReference>
<sequence>MVEPVVVRFVPGVTPAKWQRAWAERMPAHPLEVRLAEQAEAVEAVRAGDALLALVRLPLENADERMHVVPLYEERAVVVAPVEHDFEAAESVTLAQVEAETVLPVGERARIEDGVPDPVKAAVELVAANVGVVVLPMSVARLHARKDVIARPVDDAPTTRVGLVWLRDADGPLAQEFMGVVRGRTARSSRGTASEPAGKAPKHAKPASPARRSATPARTPRDRSKGRGKRR</sequence>
<evidence type="ECO:0000313" key="7">
    <source>
        <dbReference type="EMBL" id="GMA27361.1"/>
    </source>
</evidence>
<evidence type="ECO:0000256" key="1">
    <source>
        <dbReference type="ARBA" id="ARBA00009437"/>
    </source>
</evidence>
<proteinExistence type="inferred from homology"/>
<protein>
    <submittedName>
        <fullName evidence="7">LysR family transcriptional regulator</fullName>
    </submittedName>
</protein>
<feature type="region of interest" description="Disordered" evidence="5">
    <location>
        <begin position="180"/>
        <end position="231"/>
    </location>
</feature>
<dbReference type="CDD" id="cd05466">
    <property type="entry name" value="PBP2_LTTR_substrate"/>
    <property type="match status" value="1"/>
</dbReference>
<dbReference type="Gene3D" id="3.40.190.10">
    <property type="entry name" value="Periplasmic binding protein-like II"/>
    <property type="match status" value="2"/>
</dbReference>
<dbReference type="Proteomes" id="UP001157160">
    <property type="component" value="Unassembled WGS sequence"/>
</dbReference>
<dbReference type="Gene3D" id="3.40.190.290">
    <property type="match status" value="1"/>
</dbReference>
<gene>
    <name evidence="7" type="ORF">GCM10025874_06140</name>
</gene>
<evidence type="ECO:0000256" key="4">
    <source>
        <dbReference type="ARBA" id="ARBA00023163"/>
    </source>
</evidence>
<keyword evidence="4" id="KW-0804">Transcription</keyword>
<evidence type="ECO:0000313" key="8">
    <source>
        <dbReference type="Proteomes" id="UP001157160"/>
    </source>
</evidence>